<dbReference type="RefSeq" id="WP_183853025.1">
    <property type="nucleotide sequence ID" value="NZ_JACHOO010000002.1"/>
</dbReference>
<dbReference type="PANTHER" id="PTHR45947">
    <property type="entry name" value="SULFOQUINOVOSYL TRANSFERASE SQD2"/>
    <property type="match status" value="1"/>
</dbReference>
<dbReference type="Pfam" id="PF00534">
    <property type="entry name" value="Glycos_transf_1"/>
    <property type="match status" value="1"/>
</dbReference>
<protein>
    <submittedName>
        <fullName evidence="2">Glycosyltransferase involved in cell wall biosynthesis</fullName>
    </submittedName>
</protein>
<dbReference type="Proteomes" id="UP000523821">
    <property type="component" value="Unassembled WGS sequence"/>
</dbReference>
<evidence type="ECO:0000313" key="2">
    <source>
        <dbReference type="EMBL" id="MBB5751868.1"/>
    </source>
</evidence>
<organism evidence="2 3">
    <name type="scientific">Prosthecomicrobium pneumaticum</name>
    <dbReference type="NCBI Taxonomy" id="81895"/>
    <lineage>
        <taxon>Bacteria</taxon>
        <taxon>Pseudomonadati</taxon>
        <taxon>Pseudomonadota</taxon>
        <taxon>Alphaproteobacteria</taxon>
        <taxon>Hyphomicrobiales</taxon>
        <taxon>Kaistiaceae</taxon>
        <taxon>Prosthecomicrobium</taxon>
    </lineage>
</organism>
<feature type="domain" description="Glycosyl transferase family 1" evidence="1">
    <location>
        <begin position="198"/>
        <end position="358"/>
    </location>
</feature>
<keyword evidence="3" id="KW-1185">Reference proteome</keyword>
<proteinExistence type="predicted"/>
<dbReference type="PANTHER" id="PTHR45947:SF3">
    <property type="entry name" value="SULFOQUINOVOSYL TRANSFERASE SQD2"/>
    <property type="match status" value="1"/>
</dbReference>
<dbReference type="InterPro" id="IPR050194">
    <property type="entry name" value="Glycosyltransferase_grp1"/>
</dbReference>
<evidence type="ECO:0000313" key="3">
    <source>
        <dbReference type="Proteomes" id="UP000523821"/>
    </source>
</evidence>
<dbReference type="EMBL" id="JACHOO010000002">
    <property type="protein sequence ID" value="MBB5751868.1"/>
    <property type="molecule type" value="Genomic_DNA"/>
</dbReference>
<evidence type="ECO:0000259" key="1">
    <source>
        <dbReference type="Pfam" id="PF00534"/>
    </source>
</evidence>
<dbReference type="InterPro" id="IPR001296">
    <property type="entry name" value="Glyco_trans_1"/>
</dbReference>
<dbReference type="AlphaFoldDB" id="A0A7W9CTZ1"/>
<dbReference type="Gene3D" id="3.40.50.2000">
    <property type="entry name" value="Glycogen Phosphorylase B"/>
    <property type="match status" value="2"/>
</dbReference>
<accession>A0A7W9CTZ1</accession>
<name>A0A7W9CTZ1_9HYPH</name>
<comment type="caution">
    <text evidence="2">The sequence shown here is derived from an EMBL/GenBank/DDBJ whole genome shotgun (WGS) entry which is preliminary data.</text>
</comment>
<dbReference type="GO" id="GO:0016757">
    <property type="term" value="F:glycosyltransferase activity"/>
    <property type="evidence" value="ECO:0007669"/>
    <property type="project" value="InterPro"/>
</dbReference>
<keyword evidence="2" id="KW-0808">Transferase</keyword>
<gene>
    <name evidence="2" type="ORF">GGQ63_000920</name>
</gene>
<dbReference type="CDD" id="cd03801">
    <property type="entry name" value="GT4_PimA-like"/>
    <property type="match status" value="1"/>
</dbReference>
<sequence>MRLAVLSSHPIQYYAPLFRALAHRLDLHVFFAHRATPEQQAAAGFGAAFDWDIDLTAGYPHSFLRNVASEPSAARFAGCDTPEIGAALRDGRFDVVLALGWHLKSMLQGIVAAKRAGMRVMVRGDSHLDTPRSRLKRVAKAVGYPPLLRIFDAALFVGARNKAYYEHYRYPSERLFRSPHCVDTERFGRAATVEARHRLRARLGVGEAARLVLFAGKLVDFKRPLDAVDAIALLRRRGIDAALLVAGAGPLEPLLRARAAEAGVPIHPLGFRNQTEMPEAYAAADALVLPSDGRESWGLVCNEALASGCPIVVSEAVGCAPDLAADGLVGRTFPLGDTGALAAALAALCATPPSRSAIDAVSARFSIDAAADGIIAAAGAAET</sequence>
<dbReference type="SUPFAM" id="SSF53756">
    <property type="entry name" value="UDP-Glycosyltransferase/glycogen phosphorylase"/>
    <property type="match status" value="1"/>
</dbReference>
<reference evidence="2 3" key="1">
    <citation type="submission" date="2020-08" db="EMBL/GenBank/DDBJ databases">
        <title>Genomic Encyclopedia of Type Strains, Phase IV (KMG-IV): sequencing the most valuable type-strain genomes for metagenomic binning, comparative biology and taxonomic classification.</title>
        <authorList>
            <person name="Goeker M."/>
        </authorList>
    </citation>
    <scope>NUCLEOTIDE SEQUENCE [LARGE SCALE GENOMIC DNA]</scope>
    <source>
        <strain evidence="2 3">DSM 16268</strain>
    </source>
</reference>